<evidence type="ECO:0000259" key="2">
    <source>
        <dbReference type="PROSITE" id="PS51502"/>
    </source>
</evidence>
<accession>A0A6J7QIJ0</accession>
<sequence>MFIHVVAFRWNEKISPEQIAVISETLKALSQHVTEVKKYRFGPDAGVSAPTNFDFVVVAEFDSADDWKIYDTHPEHNRVRKEVLGPFIAERAAVQFTA</sequence>
<dbReference type="EMBL" id="CAFBPN010000018">
    <property type="protein sequence ID" value="CAB5015483.1"/>
    <property type="molecule type" value="Genomic_DNA"/>
</dbReference>
<dbReference type="SUPFAM" id="SSF54909">
    <property type="entry name" value="Dimeric alpha+beta barrel"/>
    <property type="match status" value="1"/>
</dbReference>
<dbReference type="InterPro" id="IPR013097">
    <property type="entry name" value="Dabb"/>
</dbReference>
<dbReference type="AlphaFoldDB" id="A0A6J7QIJ0"/>
<proteinExistence type="predicted"/>
<organism evidence="3">
    <name type="scientific">freshwater metagenome</name>
    <dbReference type="NCBI Taxonomy" id="449393"/>
    <lineage>
        <taxon>unclassified sequences</taxon>
        <taxon>metagenomes</taxon>
        <taxon>ecological metagenomes</taxon>
    </lineage>
</organism>
<comment type="subunit">
    <text evidence="1">Homodimer.</text>
</comment>
<gene>
    <name evidence="3" type="ORF">UFOPK4098_00549</name>
</gene>
<protein>
    <submittedName>
        <fullName evidence="3">Unannotated protein</fullName>
    </submittedName>
</protein>
<dbReference type="SMART" id="SM00886">
    <property type="entry name" value="Dabb"/>
    <property type="match status" value="1"/>
</dbReference>
<evidence type="ECO:0000256" key="1">
    <source>
        <dbReference type="ARBA" id="ARBA00011738"/>
    </source>
</evidence>
<dbReference type="Pfam" id="PF07876">
    <property type="entry name" value="Dabb"/>
    <property type="match status" value="1"/>
</dbReference>
<feature type="domain" description="Stress-response A/B barrel" evidence="2">
    <location>
        <begin position="2"/>
        <end position="96"/>
    </location>
</feature>
<name>A0A6J7QIJ0_9ZZZZ</name>
<dbReference type="PANTHER" id="PTHR33178:SF10">
    <property type="entry name" value="STRESS-RESPONSE A_B BARREL DOMAIN-CONTAINING PROTEIN"/>
    <property type="match status" value="1"/>
</dbReference>
<dbReference type="PROSITE" id="PS51502">
    <property type="entry name" value="S_R_A_B_BARREL"/>
    <property type="match status" value="1"/>
</dbReference>
<dbReference type="Gene3D" id="3.30.70.100">
    <property type="match status" value="1"/>
</dbReference>
<dbReference type="InterPro" id="IPR044662">
    <property type="entry name" value="HS1/DABB1-like"/>
</dbReference>
<dbReference type="PANTHER" id="PTHR33178">
    <property type="match status" value="1"/>
</dbReference>
<dbReference type="InterPro" id="IPR011008">
    <property type="entry name" value="Dimeric_a/b-barrel"/>
</dbReference>
<evidence type="ECO:0000313" key="3">
    <source>
        <dbReference type="EMBL" id="CAB5015483.1"/>
    </source>
</evidence>
<reference evidence="3" key="1">
    <citation type="submission" date="2020-05" db="EMBL/GenBank/DDBJ databases">
        <authorList>
            <person name="Chiriac C."/>
            <person name="Salcher M."/>
            <person name="Ghai R."/>
            <person name="Kavagutti S V."/>
        </authorList>
    </citation>
    <scope>NUCLEOTIDE SEQUENCE</scope>
</reference>